<dbReference type="EMBL" id="CAADRA010000115">
    <property type="protein sequence ID" value="VFT78658.1"/>
    <property type="molecule type" value="Genomic_DNA"/>
</dbReference>
<feature type="domain" description="ZNF598/HEL2 PAH" evidence="3">
    <location>
        <begin position="363"/>
        <end position="436"/>
    </location>
</feature>
<dbReference type="InterPro" id="IPR036871">
    <property type="entry name" value="PX_dom_sf"/>
</dbReference>
<dbReference type="AlphaFoldDB" id="A0A485K8K2"/>
<dbReference type="SUPFAM" id="SSF64268">
    <property type="entry name" value="PX domain"/>
    <property type="match status" value="1"/>
</dbReference>
<dbReference type="GO" id="GO:0061630">
    <property type="term" value="F:ubiquitin protein ligase activity"/>
    <property type="evidence" value="ECO:0007669"/>
    <property type="project" value="InterPro"/>
</dbReference>
<dbReference type="Proteomes" id="UP000332933">
    <property type="component" value="Unassembled WGS sequence"/>
</dbReference>
<evidence type="ECO:0000259" key="3">
    <source>
        <dbReference type="Pfam" id="PF23202"/>
    </source>
</evidence>
<dbReference type="GO" id="GO:0016567">
    <property type="term" value="P:protein ubiquitination"/>
    <property type="evidence" value="ECO:0007669"/>
    <property type="project" value="TreeGrafter"/>
</dbReference>
<protein>
    <submittedName>
        <fullName evidence="5">Aste57867_1441 protein</fullName>
    </submittedName>
</protein>
<dbReference type="InterPro" id="IPR057634">
    <property type="entry name" value="PAH_ZNF598/HEL2"/>
</dbReference>
<feature type="region of interest" description="Disordered" evidence="1">
    <location>
        <begin position="147"/>
        <end position="166"/>
    </location>
</feature>
<evidence type="ECO:0000313" key="5">
    <source>
        <dbReference type="EMBL" id="VFT78658.1"/>
    </source>
</evidence>
<evidence type="ECO:0000259" key="2">
    <source>
        <dbReference type="Pfam" id="PF00787"/>
    </source>
</evidence>
<feature type="region of interest" description="Disordered" evidence="1">
    <location>
        <begin position="321"/>
        <end position="361"/>
    </location>
</feature>
<dbReference type="Pfam" id="PF23202">
    <property type="entry name" value="PAH_ZNF598"/>
    <property type="match status" value="1"/>
</dbReference>
<dbReference type="Pfam" id="PF00787">
    <property type="entry name" value="PX"/>
    <property type="match status" value="1"/>
</dbReference>
<dbReference type="OrthoDB" id="66427at2759"/>
<dbReference type="PANTHER" id="PTHR22938:SF0">
    <property type="entry name" value="E3 UBIQUITIN-PROTEIN LIGASE ZNF598"/>
    <property type="match status" value="1"/>
</dbReference>
<feature type="region of interest" description="Disordered" evidence="1">
    <location>
        <begin position="436"/>
        <end position="505"/>
    </location>
</feature>
<dbReference type="GO" id="GO:0035091">
    <property type="term" value="F:phosphatidylinositol binding"/>
    <property type="evidence" value="ECO:0007669"/>
    <property type="project" value="InterPro"/>
</dbReference>
<organism evidence="5 6">
    <name type="scientific">Aphanomyces stellatus</name>
    <dbReference type="NCBI Taxonomy" id="120398"/>
    <lineage>
        <taxon>Eukaryota</taxon>
        <taxon>Sar</taxon>
        <taxon>Stramenopiles</taxon>
        <taxon>Oomycota</taxon>
        <taxon>Saprolegniomycetes</taxon>
        <taxon>Saprolegniales</taxon>
        <taxon>Verrucalvaceae</taxon>
        <taxon>Aphanomyces</taxon>
    </lineage>
</organism>
<dbReference type="InterPro" id="IPR001683">
    <property type="entry name" value="PX_dom"/>
</dbReference>
<evidence type="ECO:0000313" key="6">
    <source>
        <dbReference type="Proteomes" id="UP000332933"/>
    </source>
</evidence>
<dbReference type="GO" id="GO:0043022">
    <property type="term" value="F:ribosome binding"/>
    <property type="evidence" value="ECO:0007669"/>
    <property type="project" value="TreeGrafter"/>
</dbReference>
<reference evidence="5 6" key="1">
    <citation type="submission" date="2019-03" db="EMBL/GenBank/DDBJ databases">
        <authorList>
            <person name="Gaulin E."/>
            <person name="Dumas B."/>
        </authorList>
    </citation>
    <scope>NUCLEOTIDE SEQUENCE [LARGE SCALE GENOMIC DNA]</scope>
    <source>
        <strain evidence="5">CBS 568.67</strain>
    </source>
</reference>
<accession>A0A485K8K2</accession>
<name>A0A485K8K2_9STRA</name>
<dbReference type="Gene3D" id="3.30.1520.10">
    <property type="entry name" value="Phox-like domain"/>
    <property type="match status" value="1"/>
</dbReference>
<feature type="region of interest" description="Disordered" evidence="1">
    <location>
        <begin position="178"/>
        <end position="231"/>
    </location>
</feature>
<evidence type="ECO:0000313" key="4">
    <source>
        <dbReference type="EMBL" id="KAF0718843.1"/>
    </source>
</evidence>
<dbReference type="EMBL" id="VJMH01000115">
    <property type="protein sequence ID" value="KAF0718843.1"/>
    <property type="molecule type" value="Genomic_DNA"/>
</dbReference>
<evidence type="ECO:0000256" key="1">
    <source>
        <dbReference type="SAM" id="MobiDB-lite"/>
    </source>
</evidence>
<reference evidence="4" key="2">
    <citation type="submission" date="2019-06" db="EMBL/GenBank/DDBJ databases">
        <title>Genomics analysis of Aphanomyces spp. identifies a new class of oomycete effector associated with host adaptation.</title>
        <authorList>
            <person name="Gaulin E."/>
        </authorList>
    </citation>
    <scope>NUCLEOTIDE SEQUENCE</scope>
    <source>
        <strain evidence="4">CBS 578.67</strain>
    </source>
</reference>
<dbReference type="InterPro" id="IPR044288">
    <property type="entry name" value="ZNF598/HEL2"/>
</dbReference>
<dbReference type="PANTHER" id="PTHR22938">
    <property type="entry name" value="ZINC FINGER PROTEIN 598"/>
    <property type="match status" value="1"/>
</dbReference>
<dbReference type="CDD" id="cd06093">
    <property type="entry name" value="PX_domain"/>
    <property type="match status" value="1"/>
</dbReference>
<dbReference type="GO" id="GO:0072344">
    <property type="term" value="P:rescue of stalled ribosome"/>
    <property type="evidence" value="ECO:0007669"/>
    <property type="project" value="InterPro"/>
</dbReference>
<keyword evidence="6" id="KW-1185">Reference proteome</keyword>
<gene>
    <name evidence="5" type="primary">Aste57867_1441</name>
    <name evidence="4" type="ORF">As57867_001440</name>
    <name evidence="5" type="ORF">ASTE57867_1441</name>
</gene>
<sequence>MMAQRPAVEMVLRLDVAINSFRFVGKTPEFQVGCTATCTTGGGTDLRVDWVVYKSFEECQVFDTRMRSGHLSPCMTSIPFAPLHKTKTFFGQSNKPSFLATRQRDLQEYLDRVTRIPGITNFQGPDGSPALADFFSVHGHVVLSRGGPAPAAAAVPMQTPNGYNARRLSNSSELLSMSYESEPAQQAPPTSLATPVDDDDDDMPTRTHAPPTSLGTPRSSDESDETHLTEAQQQELQELIFQRITDAAGADTLKAFQKRARRFGKATDAVDVEGAAFYHFMVESFGTAFCQWLVPSLAALLPDRQKRLALTAAMTLETSKTPLSSSPYARPTGRSRPASEMAIPSARNTRPAGRSRPQSLNAKDVLAKVRDLVDGDEARVDEFRHRTKELRAYRTSAAEYSEYIVATFGTDVSKDVLASVATAMSDNQIQEELQMASEHVHSLRGSIQRQRMARRKSMDRNSSFSRKSSVGSLSIEEEDVDVHPPPTSSSDEDVPAQPASKILSRLRNQGAVNLMSFTK</sequence>
<feature type="compositionally biased region" description="Polar residues" evidence="1">
    <location>
        <begin position="460"/>
        <end position="472"/>
    </location>
</feature>
<feature type="compositionally biased region" description="Basic and acidic residues" evidence="1">
    <location>
        <begin position="219"/>
        <end position="228"/>
    </location>
</feature>
<feature type="domain" description="PX" evidence="2">
    <location>
        <begin position="49"/>
        <end position="120"/>
    </location>
</feature>
<feature type="compositionally biased region" description="Polar residues" evidence="1">
    <location>
        <begin position="183"/>
        <end position="193"/>
    </location>
</feature>
<proteinExistence type="predicted"/>